<feature type="domain" description="RING-type" evidence="6">
    <location>
        <begin position="193"/>
        <end position="232"/>
    </location>
</feature>
<feature type="compositionally biased region" description="Basic residues" evidence="5">
    <location>
        <begin position="96"/>
        <end position="119"/>
    </location>
</feature>
<dbReference type="InterPro" id="IPR001841">
    <property type="entry name" value="Znf_RING"/>
</dbReference>
<evidence type="ECO:0000256" key="2">
    <source>
        <dbReference type="ARBA" id="ARBA00022771"/>
    </source>
</evidence>
<evidence type="ECO:0000256" key="4">
    <source>
        <dbReference type="PROSITE-ProRule" id="PRU00175"/>
    </source>
</evidence>
<evidence type="ECO:0000256" key="5">
    <source>
        <dbReference type="SAM" id="MobiDB-lite"/>
    </source>
</evidence>
<dbReference type="Pfam" id="PF13639">
    <property type="entry name" value="zf-RING_2"/>
    <property type="match status" value="1"/>
</dbReference>
<keyword evidence="8" id="KW-1185">Reference proteome</keyword>
<dbReference type="EMBL" id="JAOAOG010000270">
    <property type="protein sequence ID" value="KAJ6234404.1"/>
    <property type="molecule type" value="Genomic_DNA"/>
</dbReference>
<gene>
    <name evidence="7" type="ORF">M0813_29394</name>
</gene>
<dbReference type="PANTHER" id="PTHR45969:SF69">
    <property type="entry name" value="FINGER DOMAIN PROTEIN, PUTATIVE (AFU_ORTHOLOGUE AFUA_3G12190)-RELATED"/>
    <property type="match status" value="1"/>
</dbReference>
<keyword evidence="3" id="KW-0862">Zinc</keyword>
<dbReference type="Proteomes" id="UP001150062">
    <property type="component" value="Unassembled WGS sequence"/>
</dbReference>
<sequence>MSIDFSNQDESMFANQINENHDPEVNPISRKRDYQHSNLKSVNNDHKNNKKIRTNGSTNPTQPRYKHKKTKTKHKKKAKKKKKKKTTTSSSTKNTIKSHNKKKHMHKHRHKHKNKRKKKDQNEIKINTSEINPFLMMQELFQDISQTTKLNPLVNAKIEREKQSIELVRDIQYQQKKNVKNEKTVKEYTPPECSICLDEIEEDGVSTTCGHVFHDDCIRDWLSRKRVCPNCNDKVNTKDLEKINFTKLN</sequence>
<evidence type="ECO:0000313" key="8">
    <source>
        <dbReference type="Proteomes" id="UP001150062"/>
    </source>
</evidence>
<keyword evidence="1" id="KW-0479">Metal-binding</keyword>
<dbReference type="PANTHER" id="PTHR45969">
    <property type="entry name" value="RING ZINC FINGER PROTEIN-RELATED"/>
    <property type="match status" value="1"/>
</dbReference>
<dbReference type="InterPro" id="IPR013083">
    <property type="entry name" value="Znf_RING/FYVE/PHD"/>
</dbReference>
<dbReference type="GO" id="GO:0016874">
    <property type="term" value="F:ligase activity"/>
    <property type="evidence" value="ECO:0007669"/>
    <property type="project" value="UniProtKB-KW"/>
</dbReference>
<evidence type="ECO:0000259" key="6">
    <source>
        <dbReference type="PROSITE" id="PS50089"/>
    </source>
</evidence>
<feature type="compositionally biased region" description="Polar residues" evidence="5">
    <location>
        <begin position="1"/>
        <end position="18"/>
    </location>
</feature>
<accession>A0ABQ8XSR2</accession>
<proteinExistence type="predicted"/>
<dbReference type="SMART" id="SM00184">
    <property type="entry name" value="RING"/>
    <property type="match status" value="1"/>
</dbReference>
<dbReference type="Gene3D" id="3.30.40.10">
    <property type="entry name" value="Zinc/RING finger domain, C3HC4 (zinc finger)"/>
    <property type="match status" value="1"/>
</dbReference>
<keyword evidence="2 4" id="KW-0863">Zinc-finger</keyword>
<evidence type="ECO:0000313" key="7">
    <source>
        <dbReference type="EMBL" id="KAJ6234404.1"/>
    </source>
</evidence>
<feature type="compositionally biased region" description="Basic residues" evidence="5">
    <location>
        <begin position="64"/>
        <end position="86"/>
    </location>
</feature>
<organism evidence="7 8">
    <name type="scientific">Anaeramoeba flamelloides</name>
    <dbReference type="NCBI Taxonomy" id="1746091"/>
    <lineage>
        <taxon>Eukaryota</taxon>
        <taxon>Metamonada</taxon>
        <taxon>Anaeramoebidae</taxon>
        <taxon>Anaeramoeba</taxon>
    </lineage>
</organism>
<evidence type="ECO:0000256" key="3">
    <source>
        <dbReference type="ARBA" id="ARBA00022833"/>
    </source>
</evidence>
<protein>
    <submittedName>
        <fullName evidence="7">Praja ring finger ubiquitin ligase 2</fullName>
    </submittedName>
</protein>
<dbReference type="SUPFAM" id="SSF57850">
    <property type="entry name" value="RING/U-box"/>
    <property type="match status" value="1"/>
</dbReference>
<reference evidence="7" key="1">
    <citation type="submission" date="2022-08" db="EMBL/GenBank/DDBJ databases">
        <title>Novel sulfate-reducing endosymbionts in the free-living metamonad Anaeramoeba.</title>
        <authorList>
            <person name="Jerlstrom-Hultqvist J."/>
            <person name="Cepicka I."/>
            <person name="Gallot-Lavallee L."/>
            <person name="Salas-Leiva D."/>
            <person name="Curtis B.A."/>
            <person name="Zahonova K."/>
            <person name="Pipaliya S."/>
            <person name="Dacks J."/>
            <person name="Roger A.J."/>
        </authorList>
    </citation>
    <scope>NUCLEOTIDE SEQUENCE</scope>
    <source>
        <strain evidence="7">Schooner1</strain>
    </source>
</reference>
<evidence type="ECO:0000256" key="1">
    <source>
        <dbReference type="ARBA" id="ARBA00022723"/>
    </source>
</evidence>
<feature type="region of interest" description="Disordered" evidence="5">
    <location>
        <begin position="1"/>
        <end position="124"/>
    </location>
</feature>
<dbReference type="SMART" id="SM01197">
    <property type="entry name" value="FANCL_C"/>
    <property type="match status" value="1"/>
</dbReference>
<feature type="compositionally biased region" description="Basic and acidic residues" evidence="5">
    <location>
        <begin position="19"/>
        <end position="35"/>
    </location>
</feature>
<keyword evidence="7" id="KW-0436">Ligase</keyword>
<dbReference type="PROSITE" id="PS50089">
    <property type="entry name" value="ZF_RING_2"/>
    <property type="match status" value="1"/>
</dbReference>
<name>A0ABQ8XSR2_9EUKA</name>
<comment type="caution">
    <text evidence="7">The sequence shown here is derived from an EMBL/GenBank/DDBJ whole genome shotgun (WGS) entry which is preliminary data.</text>
</comment>